<evidence type="ECO:0000313" key="4">
    <source>
        <dbReference type="Proteomes" id="UP000373149"/>
    </source>
</evidence>
<dbReference type="PANTHER" id="PTHR43048:SF3">
    <property type="entry name" value="METHYLMALONYL-COA EPIMERASE, MITOCHONDRIAL"/>
    <property type="match status" value="1"/>
</dbReference>
<protein>
    <submittedName>
        <fullName evidence="3">Glyoxalase</fullName>
    </submittedName>
</protein>
<dbReference type="Pfam" id="PF13669">
    <property type="entry name" value="Glyoxalase_4"/>
    <property type="match status" value="1"/>
</dbReference>
<reference evidence="3 4" key="1">
    <citation type="submission" date="2019-09" db="EMBL/GenBank/DDBJ databases">
        <authorList>
            <person name="Duangmal K."/>
            <person name="Teo W.F.A."/>
            <person name="Lipun K."/>
        </authorList>
    </citation>
    <scope>NUCLEOTIDE SEQUENCE [LARGE SCALE GENOMIC DNA]</scope>
    <source>
        <strain evidence="3 4">K1PN6</strain>
    </source>
</reference>
<dbReference type="SUPFAM" id="SSF54593">
    <property type="entry name" value="Glyoxalase/Bleomycin resistance protein/Dihydroxybiphenyl dioxygenase"/>
    <property type="match status" value="1"/>
</dbReference>
<dbReference type="InterPro" id="IPR037523">
    <property type="entry name" value="VOC_core"/>
</dbReference>
<keyword evidence="1" id="KW-0479">Metal-binding</keyword>
<dbReference type="PROSITE" id="PS51819">
    <property type="entry name" value="VOC"/>
    <property type="match status" value="1"/>
</dbReference>
<feature type="domain" description="VOC" evidence="2">
    <location>
        <begin position="7"/>
        <end position="133"/>
    </location>
</feature>
<evidence type="ECO:0000259" key="2">
    <source>
        <dbReference type="PROSITE" id="PS51819"/>
    </source>
</evidence>
<dbReference type="AlphaFoldDB" id="A0A5N8WJ65"/>
<dbReference type="Proteomes" id="UP000373149">
    <property type="component" value="Unassembled WGS sequence"/>
</dbReference>
<accession>A0A5N8WJ65</accession>
<evidence type="ECO:0000256" key="1">
    <source>
        <dbReference type="ARBA" id="ARBA00022723"/>
    </source>
</evidence>
<organism evidence="3 4">
    <name type="scientific">Streptomyces acidicola</name>
    <dbReference type="NCBI Taxonomy" id="2596892"/>
    <lineage>
        <taxon>Bacteria</taxon>
        <taxon>Bacillati</taxon>
        <taxon>Actinomycetota</taxon>
        <taxon>Actinomycetes</taxon>
        <taxon>Kitasatosporales</taxon>
        <taxon>Streptomycetaceae</taxon>
        <taxon>Streptomyces</taxon>
    </lineage>
</organism>
<dbReference type="PANTHER" id="PTHR43048">
    <property type="entry name" value="METHYLMALONYL-COA EPIMERASE"/>
    <property type="match status" value="1"/>
</dbReference>
<name>A0A5N8WJ65_9ACTN</name>
<dbReference type="GO" id="GO:0046491">
    <property type="term" value="P:L-methylmalonyl-CoA metabolic process"/>
    <property type="evidence" value="ECO:0007669"/>
    <property type="project" value="TreeGrafter"/>
</dbReference>
<keyword evidence="4" id="KW-1185">Reference proteome</keyword>
<dbReference type="GO" id="GO:0046872">
    <property type="term" value="F:metal ion binding"/>
    <property type="evidence" value="ECO:0007669"/>
    <property type="project" value="UniProtKB-KW"/>
</dbReference>
<dbReference type="InterPro" id="IPR029068">
    <property type="entry name" value="Glyas_Bleomycin-R_OHBP_Dase"/>
</dbReference>
<dbReference type="InterPro" id="IPR051785">
    <property type="entry name" value="MMCE/EMCE_epimerase"/>
</dbReference>
<evidence type="ECO:0000313" key="3">
    <source>
        <dbReference type="EMBL" id="MPY47493.1"/>
    </source>
</evidence>
<dbReference type="Gene3D" id="3.10.180.10">
    <property type="entry name" value="2,3-Dihydroxybiphenyl 1,2-Dioxygenase, domain 1"/>
    <property type="match status" value="1"/>
</dbReference>
<gene>
    <name evidence="3" type="ORF">FPZ41_02335</name>
</gene>
<dbReference type="GO" id="GO:0004493">
    <property type="term" value="F:methylmalonyl-CoA epimerase activity"/>
    <property type="evidence" value="ECO:0007669"/>
    <property type="project" value="TreeGrafter"/>
</dbReference>
<sequence length="167" mass="18108">MADRVRTVDHIGIAVPSVADAAELFADVLGGRFLSGGDNDATGIRLLHLALGRFKIELLQPLRDDSIVSPFLAGQGPGFHHLTLFVDDLPRTVDALEANGYVPTGTNTASPRWSETFLPPRSTFGALLQFTSTTARWDVPALDYGLRDVLAGRVVWRDHIACLRSAD</sequence>
<proteinExistence type="predicted"/>
<comment type="caution">
    <text evidence="3">The sequence shown here is derived from an EMBL/GenBank/DDBJ whole genome shotgun (WGS) entry which is preliminary data.</text>
</comment>
<dbReference type="EMBL" id="VMNX01000003">
    <property type="protein sequence ID" value="MPY47493.1"/>
    <property type="molecule type" value="Genomic_DNA"/>
</dbReference>